<organism evidence="1 2">
    <name type="scientific">Gossypium trilobum</name>
    <dbReference type="NCBI Taxonomy" id="34281"/>
    <lineage>
        <taxon>Eukaryota</taxon>
        <taxon>Viridiplantae</taxon>
        <taxon>Streptophyta</taxon>
        <taxon>Embryophyta</taxon>
        <taxon>Tracheophyta</taxon>
        <taxon>Spermatophyta</taxon>
        <taxon>Magnoliopsida</taxon>
        <taxon>eudicotyledons</taxon>
        <taxon>Gunneridae</taxon>
        <taxon>Pentapetalae</taxon>
        <taxon>rosids</taxon>
        <taxon>malvids</taxon>
        <taxon>Malvales</taxon>
        <taxon>Malvaceae</taxon>
        <taxon>Malvoideae</taxon>
        <taxon>Gossypium</taxon>
    </lineage>
</organism>
<comment type="caution">
    <text evidence="1">The sequence shown here is derived from an EMBL/GenBank/DDBJ whole genome shotgun (WGS) entry which is preliminary data.</text>
</comment>
<evidence type="ECO:0008006" key="3">
    <source>
        <dbReference type="Google" id="ProtNLM"/>
    </source>
</evidence>
<dbReference type="AlphaFoldDB" id="A0A7J9E596"/>
<name>A0A7J9E596_9ROSI</name>
<dbReference type="Proteomes" id="UP000593568">
    <property type="component" value="Unassembled WGS sequence"/>
</dbReference>
<proteinExistence type="predicted"/>
<protein>
    <recommendedName>
        <fullName evidence="3">RNase H type-1 domain-containing protein</fullName>
    </recommendedName>
</protein>
<reference evidence="1 2" key="1">
    <citation type="journal article" date="2019" name="Genome Biol. Evol.">
        <title>Insights into the evolution of the New World diploid cottons (Gossypium, subgenus Houzingenia) based on genome sequencing.</title>
        <authorList>
            <person name="Grover C.E."/>
            <person name="Arick M.A. 2nd"/>
            <person name="Thrash A."/>
            <person name="Conover J.L."/>
            <person name="Sanders W.S."/>
            <person name="Peterson D.G."/>
            <person name="Frelichowski J.E."/>
            <person name="Scheffler J.A."/>
            <person name="Scheffler B.E."/>
            <person name="Wendel J.F."/>
        </authorList>
    </citation>
    <scope>NUCLEOTIDE SEQUENCE [LARGE SCALE GENOMIC DNA]</scope>
    <source>
        <strain evidence="1">8</strain>
        <tissue evidence="1">Leaf</tissue>
    </source>
</reference>
<sequence>MPIGMTDIFQTEAKVVLKGLRLAWNKGFRQGELGSDNALLIEIL</sequence>
<dbReference type="EMBL" id="JABEZW010000006">
    <property type="protein sequence ID" value="MBA0768202.1"/>
    <property type="molecule type" value="Genomic_DNA"/>
</dbReference>
<keyword evidence="2" id="KW-1185">Reference proteome</keyword>
<accession>A0A7J9E596</accession>
<evidence type="ECO:0000313" key="2">
    <source>
        <dbReference type="Proteomes" id="UP000593568"/>
    </source>
</evidence>
<evidence type="ECO:0000313" key="1">
    <source>
        <dbReference type="EMBL" id="MBA0768202.1"/>
    </source>
</evidence>
<gene>
    <name evidence="1" type="ORF">Gotri_017022</name>
</gene>